<dbReference type="SUPFAM" id="SSF56672">
    <property type="entry name" value="DNA/RNA polymerases"/>
    <property type="match status" value="1"/>
</dbReference>
<organism evidence="4">
    <name type="scientific">Rhizoctonia solani mitovirus 35</name>
    <dbReference type="NCBI Taxonomy" id="2599893"/>
    <lineage>
        <taxon>Viruses</taxon>
        <taxon>Riboviria</taxon>
        <taxon>Orthornavirae</taxon>
        <taxon>Lenarviricota</taxon>
        <taxon>Howeltoviricetes</taxon>
        <taxon>Cryppavirales</taxon>
        <taxon>Mitoviridae</taxon>
        <taxon>Mitovirus</taxon>
    </lineage>
</organism>
<dbReference type="Pfam" id="PF05919">
    <property type="entry name" value="Mitovir_RNA_pol"/>
    <property type="match status" value="1"/>
</dbReference>
<reference evidence="4" key="1">
    <citation type="journal article" date="2019" name="Front. Cell. Infect. Microbiol.">
        <title>Extreme Diversity of Mycoviruses Present in Isolates of Rhizoctonia solani AG2-2 LP From Zoysia japonica From Brazil.</title>
        <authorList>
            <person name="Picarelli M.A.S.C."/>
            <person name="Forgia M."/>
            <person name="Rivas E.B."/>
            <person name="Nerva L."/>
            <person name="Chiapello M."/>
            <person name="Turina M."/>
            <person name="Colariccio A."/>
        </authorList>
    </citation>
    <scope>NUCLEOTIDE SEQUENCE</scope>
    <source>
        <strain evidence="4">BR1</strain>
    </source>
</reference>
<keyword evidence="1 4" id="KW-0696">RNA-directed RNA polymerase</keyword>
<proteinExistence type="predicted"/>
<dbReference type="PANTHER" id="PTHR34456:SF13">
    <property type="entry name" value="REVERSE TRANSCRIPTASE DOMAIN-CONTAINING PROTEIN"/>
    <property type="match status" value="1"/>
</dbReference>
<sequence length="866" mass="97396">MKNNISLRRLKGLFASFQENGAMVSLAGTCTRNTSQKRHPRSQSSLTRERTVKGKLIKEYLKTGSLADLFGALAWRIILACFPGQVRLINRLRVVNMFRGYLFSMYRHHGSTYTVKYLKAASLAISKSIGKEKLESLRVLEPELALPRLTTSGLPKFIPSRDRRLINGGSVPVIRFYLTLFSVYRVISIPGKLKLETIIQGPTVNISDIAEVGELSLKLIKPSMFQISMLFRAGRLQWLETASPSHKVSWMGYFSDPKLLKVHGLDTALLRVLTILKKDSFITLFSALLEMELPHNHWLQRSQDVGKLSIKSEAAGKERVFAMVDIWTQNSLKPIHDMCFAFLKSLPNDGTFDQHASEMRAREKAAKAGYSRGFDLTAATDRLPLLLQVMILNKLVPELGTAWSELLVNREYVLDITKYLEKDNKGKINTTSFKVGGELLPVHKRSTEDGTEFYVVKLNYRTGQPMGALSSWAMLAITHHFLVQLAAMQAGIIKKGQWYDNYELLGDDIIIFDDSVGVDPISFSYEKIGVPINTSKSVLANNPVTEYAKVTSYYGHNVSPVSWKMFMSQSHLMGRANIAFSMLSRGIISHRVNPWIENIARRNRTNPGNSTPTFIALLSMLASNGKIPLELVLKCLINGKILAFSFYKSILLNADVLRIKQIVPALFRGDEIKLTPNKRVDAIFGYEKPWFAITLWKPLAVFSARLDIDGDALTLTRAIFNACLGYDEPGDERRIDFSTMGLEFDFGSLYENGAPSLNGELPDVQQNDLISLFSIFYASAKEKLEGLSEGIRTNVPDIQDDIPKLVDQNAEKDRYLEFTKLTERAHTKIFSGVAPSKSLVDSPLKSITFLRRMSVRPNFTKLQSFD</sequence>
<accession>A0A5B8GP39</accession>
<protein>
    <submittedName>
        <fullName evidence="4">RNA-dependent RNA polymerase</fullName>
    </submittedName>
</protein>
<evidence type="ECO:0000256" key="2">
    <source>
        <dbReference type="ARBA" id="ARBA00022679"/>
    </source>
</evidence>
<keyword evidence="3" id="KW-0548">Nucleotidyltransferase</keyword>
<dbReference type="InterPro" id="IPR008686">
    <property type="entry name" value="RNA_pol_mitovir"/>
</dbReference>
<evidence type="ECO:0000256" key="3">
    <source>
        <dbReference type="ARBA" id="ARBA00022695"/>
    </source>
</evidence>
<evidence type="ECO:0000313" key="4">
    <source>
        <dbReference type="EMBL" id="QDW80891.1"/>
    </source>
</evidence>
<dbReference type="GO" id="GO:0003968">
    <property type="term" value="F:RNA-directed RNA polymerase activity"/>
    <property type="evidence" value="ECO:0007669"/>
    <property type="project" value="UniProtKB-KW"/>
</dbReference>
<evidence type="ECO:0000256" key="1">
    <source>
        <dbReference type="ARBA" id="ARBA00022484"/>
    </source>
</evidence>
<keyword evidence="2" id="KW-0808">Transferase</keyword>
<dbReference type="EMBL" id="MK490929">
    <property type="protein sequence ID" value="QDW80891.1"/>
    <property type="molecule type" value="Genomic_RNA"/>
</dbReference>
<dbReference type="PANTHER" id="PTHR34456">
    <property type="entry name" value="MITOVIRUS RNA-DEPENDENT RNA POLYMERASE"/>
    <property type="match status" value="1"/>
</dbReference>
<name>A0A5B8GP39_9VIRU</name>
<dbReference type="InterPro" id="IPR043502">
    <property type="entry name" value="DNA/RNA_pol_sf"/>
</dbReference>